<keyword evidence="1" id="KW-0812">Transmembrane</keyword>
<evidence type="ECO:0000313" key="3">
    <source>
        <dbReference type="Proteomes" id="UP000013909"/>
    </source>
</evidence>
<keyword evidence="1" id="KW-0472">Membrane</keyword>
<dbReference type="Proteomes" id="UP000013909">
    <property type="component" value="Unassembled WGS sequence"/>
</dbReference>
<name>R7ZPU6_9BACT</name>
<evidence type="ECO:0000313" key="2">
    <source>
        <dbReference type="EMBL" id="EON76097.1"/>
    </source>
</evidence>
<organism evidence="2 3">
    <name type="scientific">Lunatimonas lonarensis</name>
    <dbReference type="NCBI Taxonomy" id="1232681"/>
    <lineage>
        <taxon>Bacteria</taxon>
        <taxon>Pseudomonadati</taxon>
        <taxon>Bacteroidota</taxon>
        <taxon>Cytophagia</taxon>
        <taxon>Cytophagales</taxon>
        <taxon>Cyclobacteriaceae</taxon>
    </lineage>
</organism>
<sequence>MLVTIQVFFFLSGFCAFSNGAGNLGRFFYGLFSFVPPYLGFLVFYTGAFFTPKKMAVETQQPFFILKVLVVVLLLPRVCDYRI</sequence>
<feature type="transmembrane region" description="Helical" evidence="1">
    <location>
        <begin position="62"/>
        <end position="78"/>
    </location>
</feature>
<dbReference type="EMBL" id="AQHR01000088">
    <property type="protein sequence ID" value="EON76097.1"/>
    <property type="molecule type" value="Genomic_DNA"/>
</dbReference>
<dbReference type="AlphaFoldDB" id="R7ZPU6"/>
<dbReference type="STRING" id="1232681.ADIS_3225"/>
<feature type="transmembrane region" description="Helical" evidence="1">
    <location>
        <begin position="28"/>
        <end position="50"/>
    </location>
</feature>
<comment type="caution">
    <text evidence="2">The sequence shown here is derived from an EMBL/GenBank/DDBJ whole genome shotgun (WGS) entry which is preliminary data.</text>
</comment>
<proteinExistence type="predicted"/>
<gene>
    <name evidence="2" type="ORF">ADIS_3225</name>
</gene>
<evidence type="ECO:0000256" key="1">
    <source>
        <dbReference type="SAM" id="Phobius"/>
    </source>
</evidence>
<accession>R7ZPU6</accession>
<keyword evidence="1" id="KW-1133">Transmembrane helix</keyword>
<reference evidence="2 3" key="1">
    <citation type="submission" date="2013-02" db="EMBL/GenBank/DDBJ databases">
        <title>A novel strain isolated from Lonar lake, Maharashtra, India.</title>
        <authorList>
            <person name="Singh A."/>
        </authorList>
    </citation>
    <scope>NUCLEOTIDE SEQUENCE [LARGE SCALE GENOMIC DNA]</scope>
    <source>
        <strain evidence="2 3">AK24</strain>
    </source>
</reference>
<protein>
    <submittedName>
        <fullName evidence="2">Uncharacterized protein</fullName>
    </submittedName>
</protein>
<keyword evidence="3" id="KW-1185">Reference proteome</keyword>